<evidence type="ECO:0000313" key="9">
    <source>
        <dbReference type="EMBL" id="CAI2380342.1"/>
    </source>
</evidence>
<dbReference type="InterPro" id="IPR005225">
    <property type="entry name" value="Small_GTP-bd"/>
</dbReference>
<organism evidence="9 10">
    <name type="scientific">Euplotes crassus</name>
    <dbReference type="NCBI Taxonomy" id="5936"/>
    <lineage>
        <taxon>Eukaryota</taxon>
        <taxon>Sar</taxon>
        <taxon>Alveolata</taxon>
        <taxon>Ciliophora</taxon>
        <taxon>Intramacronucleata</taxon>
        <taxon>Spirotrichea</taxon>
        <taxon>Hypotrichia</taxon>
        <taxon>Euplotida</taxon>
        <taxon>Euplotidae</taxon>
        <taxon>Moneuplotes</taxon>
    </lineage>
</organism>
<gene>
    <name evidence="9" type="ORF">ECRASSUSDP1_LOCUS21776</name>
</gene>
<evidence type="ECO:0000256" key="4">
    <source>
        <dbReference type="ARBA" id="ARBA00023134"/>
    </source>
</evidence>
<comment type="caution">
    <text evidence="9">The sequence shown here is derived from an EMBL/GenBank/DDBJ whole genome shotgun (WGS) entry which is preliminary data.</text>
</comment>
<evidence type="ECO:0000256" key="3">
    <source>
        <dbReference type="ARBA" id="ARBA00022741"/>
    </source>
</evidence>
<dbReference type="InterPro" id="IPR027417">
    <property type="entry name" value="P-loop_NTPase"/>
</dbReference>
<keyword evidence="10" id="KW-1185">Reference proteome</keyword>
<keyword evidence="6" id="KW-0449">Lipoprotein</keyword>
<evidence type="ECO:0000256" key="2">
    <source>
        <dbReference type="ARBA" id="ARBA00006270"/>
    </source>
</evidence>
<proteinExistence type="inferred from homology"/>
<feature type="region of interest" description="Disordered" evidence="8">
    <location>
        <begin position="181"/>
        <end position="212"/>
    </location>
</feature>
<evidence type="ECO:0000256" key="8">
    <source>
        <dbReference type="SAM" id="MobiDB-lite"/>
    </source>
</evidence>
<dbReference type="GO" id="GO:0016020">
    <property type="term" value="C:membrane"/>
    <property type="evidence" value="ECO:0007669"/>
    <property type="project" value="UniProtKB-SubCell"/>
</dbReference>
<dbReference type="SMART" id="SM00175">
    <property type="entry name" value="RAB"/>
    <property type="match status" value="1"/>
</dbReference>
<dbReference type="EMBL" id="CAMPGE010022293">
    <property type="protein sequence ID" value="CAI2380342.1"/>
    <property type="molecule type" value="Genomic_DNA"/>
</dbReference>
<dbReference type="FunFam" id="3.40.50.300:FF:000274">
    <property type="entry name" value="ras-related protein RABA5a"/>
    <property type="match status" value="1"/>
</dbReference>
<accession>A0AAD1XYE9</accession>
<evidence type="ECO:0000313" key="10">
    <source>
        <dbReference type="Proteomes" id="UP001295684"/>
    </source>
</evidence>
<evidence type="ECO:0000256" key="6">
    <source>
        <dbReference type="ARBA" id="ARBA00023288"/>
    </source>
</evidence>
<comment type="subcellular location">
    <subcellularLocation>
        <location evidence="1">Membrane</location>
        <topology evidence="1">Lipid-anchor</topology>
    </subcellularLocation>
</comment>
<dbReference type="PROSITE" id="PS51419">
    <property type="entry name" value="RAB"/>
    <property type="match status" value="1"/>
</dbReference>
<dbReference type="InterPro" id="IPR050209">
    <property type="entry name" value="Rab_GTPases_membrane_traffic"/>
</dbReference>
<comment type="similarity">
    <text evidence="2">Belongs to the small GTPase superfamily. Rab family.</text>
</comment>
<keyword evidence="3" id="KW-0547">Nucleotide-binding</keyword>
<dbReference type="GO" id="GO:0003924">
    <property type="term" value="F:GTPase activity"/>
    <property type="evidence" value="ECO:0007669"/>
    <property type="project" value="InterPro"/>
</dbReference>
<dbReference type="InterPro" id="IPR001806">
    <property type="entry name" value="Small_GTPase"/>
</dbReference>
<dbReference type="SMART" id="SM00174">
    <property type="entry name" value="RHO"/>
    <property type="match status" value="1"/>
</dbReference>
<dbReference type="GO" id="GO:0005525">
    <property type="term" value="F:GTP binding"/>
    <property type="evidence" value="ECO:0007669"/>
    <property type="project" value="UniProtKB-KW"/>
</dbReference>
<name>A0AAD1XYE9_EUPCR</name>
<protein>
    <submittedName>
        <fullName evidence="9">Uncharacterized protein</fullName>
    </submittedName>
</protein>
<keyword evidence="7" id="KW-0636">Prenylation</keyword>
<dbReference type="Gene3D" id="3.40.50.300">
    <property type="entry name" value="P-loop containing nucleotide triphosphate hydrolases"/>
    <property type="match status" value="1"/>
</dbReference>
<keyword evidence="4" id="KW-0342">GTP-binding</keyword>
<dbReference type="PROSITE" id="PS51421">
    <property type="entry name" value="RAS"/>
    <property type="match status" value="1"/>
</dbReference>
<dbReference type="NCBIfam" id="TIGR00231">
    <property type="entry name" value="small_GTP"/>
    <property type="match status" value="1"/>
</dbReference>
<dbReference type="PRINTS" id="PR00449">
    <property type="entry name" value="RASTRNSFRMNG"/>
</dbReference>
<dbReference type="Proteomes" id="UP001295684">
    <property type="component" value="Unassembled WGS sequence"/>
</dbReference>
<dbReference type="Pfam" id="PF00071">
    <property type="entry name" value="Ras"/>
    <property type="match status" value="1"/>
</dbReference>
<evidence type="ECO:0000256" key="1">
    <source>
        <dbReference type="ARBA" id="ARBA00004635"/>
    </source>
</evidence>
<dbReference type="SMART" id="SM00173">
    <property type="entry name" value="RAS"/>
    <property type="match status" value="1"/>
</dbReference>
<evidence type="ECO:0000256" key="5">
    <source>
        <dbReference type="ARBA" id="ARBA00023136"/>
    </source>
</evidence>
<sequence length="212" mass="23084">MEATDSQYDQLYKIVLIGDSGVGKSSLVSRYVKGTFPKNKGATIGVEFASKNLKLKTGTNVKAQIWDTAGQERYLAITSAHYRRAVGALVVYDICKSQSFDNCEKWINDVKAQADPDIAIMLVGNKLDKAKGSDARDVEERVGEEFAKKHGLLFSEASALSDTNVTSAFEDLLTYIDEGRSKSNKGGKRVVGTSLGQNMNSSFEKEDDGCSC</sequence>
<evidence type="ECO:0000256" key="7">
    <source>
        <dbReference type="ARBA" id="ARBA00023289"/>
    </source>
</evidence>
<keyword evidence="5" id="KW-0472">Membrane</keyword>
<reference evidence="9" key="1">
    <citation type="submission" date="2023-07" db="EMBL/GenBank/DDBJ databases">
        <authorList>
            <consortium name="AG Swart"/>
            <person name="Singh M."/>
            <person name="Singh A."/>
            <person name="Seah K."/>
            <person name="Emmerich C."/>
        </authorList>
    </citation>
    <scope>NUCLEOTIDE SEQUENCE</scope>
    <source>
        <strain evidence="9">DP1</strain>
    </source>
</reference>
<dbReference type="PANTHER" id="PTHR47979">
    <property type="entry name" value="DRAB11-RELATED"/>
    <property type="match status" value="1"/>
</dbReference>
<dbReference type="SUPFAM" id="SSF52540">
    <property type="entry name" value="P-loop containing nucleoside triphosphate hydrolases"/>
    <property type="match status" value="1"/>
</dbReference>
<dbReference type="AlphaFoldDB" id="A0AAD1XYE9"/>
<dbReference type="SMART" id="SM00176">
    <property type="entry name" value="RAN"/>
    <property type="match status" value="1"/>
</dbReference>